<dbReference type="GO" id="GO:0035267">
    <property type="term" value="C:NuA4 histone acetyltransferase complex"/>
    <property type="evidence" value="ECO:0007669"/>
    <property type="project" value="TreeGrafter"/>
</dbReference>
<evidence type="ECO:0000313" key="15">
    <source>
        <dbReference type="Proteomes" id="UP001221413"/>
    </source>
</evidence>
<evidence type="ECO:0000256" key="9">
    <source>
        <dbReference type="ARBA" id="ARBA00023315"/>
    </source>
</evidence>
<dbReference type="GO" id="GO:0046972">
    <property type="term" value="F:histone H4K16 acetyltransferase activity"/>
    <property type="evidence" value="ECO:0007669"/>
    <property type="project" value="TreeGrafter"/>
</dbReference>
<keyword evidence="8" id="KW-0539">Nucleus</keyword>
<comment type="function">
    <text evidence="10">Catalytic component of the NuA4 histone acetyltransferase (HAT) complex which is involved in epigenetic transcriptional activation of selected genes principally by acetylation of nucleosomal histones H4, H3, H2B, H2A and H2A variant H2A.Z. Acetylates histone H4 to form H4K5ac, H4K8ac, H4K12ac and H4K16ac, histone H3 to form H3K14ac, and histone H2A to form H2AK4ac and H2AK7ac. The NuA4 complex is involved in the DNA damage response and is required for chromosome segregation. The NuA4 complex plays a direct role in repair of DNA double-strand breaks (DSBs) through homologous recombination. Recruitment to promoters depends on H3K4me. Also acetylates non-histone proteins. In addition to protein acetyltransferase, can use different acyl-CoA substrates, such as 2-hydroxyisobutanoyl-CoA (2-hydroxyisobutyryl-CoA) or (2E)-butenoyl-CoA (crotonyl-CoA), and is able to mediate protein 2-hydroxyisobutyrylation and crotonylation, respectively.</text>
</comment>
<dbReference type="GO" id="GO:0008270">
    <property type="term" value="F:zinc ion binding"/>
    <property type="evidence" value="ECO:0007669"/>
    <property type="project" value="UniProtKB-KW"/>
</dbReference>
<comment type="caution">
    <text evidence="14">The sequence shown here is derived from an EMBL/GenBank/DDBJ whole genome shotgun (WGS) entry which is preliminary data.</text>
</comment>
<keyword evidence="3" id="KW-0479">Metal-binding</keyword>
<dbReference type="PROSITE" id="PS51726">
    <property type="entry name" value="MYST_HAT"/>
    <property type="match status" value="1"/>
</dbReference>
<dbReference type="Proteomes" id="UP001221413">
    <property type="component" value="Unassembled WGS sequence"/>
</dbReference>
<evidence type="ECO:0000256" key="5">
    <source>
        <dbReference type="ARBA" id="ARBA00022833"/>
    </source>
</evidence>
<keyword evidence="15" id="KW-1185">Reference proteome</keyword>
<keyword evidence="5" id="KW-0862">Zinc</keyword>
<feature type="compositionally biased region" description="Basic and acidic residues" evidence="12">
    <location>
        <begin position="47"/>
        <end position="70"/>
    </location>
</feature>
<evidence type="ECO:0000256" key="2">
    <source>
        <dbReference type="ARBA" id="ARBA00022679"/>
    </source>
</evidence>
<dbReference type="Gene3D" id="3.40.630.30">
    <property type="match status" value="1"/>
</dbReference>
<feature type="active site" description="Proton donor/acceptor" evidence="11">
    <location>
        <position position="263"/>
    </location>
</feature>
<evidence type="ECO:0000256" key="7">
    <source>
        <dbReference type="ARBA" id="ARBA00023163"/>
    </source>
</evidence>
<dbReference type="AlphaFoldDB" id="A0AAD6J0J4"/>
<evidence type="ECO:0000313" key="14">
    <source>
        <dbReference type="EMBL" id="KAJ6262145.1"/>
    </source>
</evidence>
<dbReference type="Pfam" id="PF01853">
    <property type="entry name" value="MOZ_SAS"/>
    <property type="match status" value="1"/>
</dbReference>
<dbReference type="InterPro" id="IPR016181">
    <property type="entry name" value="Acyl_CoA_acyltransferase"/>
</dbReference>
<evidence type="ECO:0000256" key="12">
    <source>
        <dbReference type="SAM" id="MobiDB-lite"/>
    </source>
</evidence>
<sequence>MQMSGSSNRRHLSPSLESRHRTRSKSQSESRSPEEAAPATRKPKTQAPDHAETTARKRDGMRSARSRAVCEQKPENIHQVTYGGWRFDVEHTCSGYAKELIRTRQPGDDCLYVCQKCFKYSMDPEEYCAHQSLQSGQEVPIGTPVHSFGGGRYEIYEVDGANQDHQPFLQRMCLFGKLFIQNKSIWYEFDNFVFYILLERRSVGNEPDFSYCGFFSKEKISYDENNLSCIILYPPYRSQGLGSALIDLSYHISRATGRVGGPEKPGPKRLHKLLDEIYRVFNTGFDHDEKPLST</sequence>
<dbReference type="PANTHER" id="PTHR10615">
    <property type="entry name" value="HISTONE ACETYLTRANSFERASE"/>
    <property type="match status" value="1"/>
</dbReference>
<protein>
    <submittedName>
        <fullName evidence="14">Histone acetyltransferase</fullName>
    </submittedName>
</protein>
<evidence type="ECO:0000256" key="8">
    <source>
        <dbReference type="ARBA" id="ARBA00023242"/>
    </source>
</evidence>
<name>A0AAD6J0J4_DREDA</name>
<evidence type="ECO:0000256" key="6">
    <source>
        <dbReference type="ARBA" id="ARBA00023015"/>
    </source>
</evidence>
<comment type="subcellular location">
    <subcellularLocation>
        <location evidence="1">Nucleus</location>
    </subcellularLocation>
</comment>
<keyword evidence="6" id="KW-0805">Transcription regulation</keyword>
<dbReference type="EMBL" id="JAQGDS010000003">
    <property type="protein sequence ID" value="KAJ6262145.1"/>
    <property type="molecule type" value="Genomic_DNA"/>
</dbReference>
<dbReference type="InterPro" id="IPR002717">
    <property type="entry name" value="HAT_MYST-type"/>
</dbReference>
<keyword evidence="7" id="KW-0804">Transcription</keyword>
<organism evidence="14 15">
    <name type="scientific">Drechslerella dactyloides</name>
    <name type="common">Nematode-trapping fungus</name>
    <name type="synonym">Arthrobotrys dactyloides</name>
    <dbReference type="NCBI Taxonomy" id="74499"/>
    <lineage>
        <taxon>Eukaryota</taxon>
        <taxon>Fungi</taxon>
        <taxon>Dikarya</taxon>
        <taxon>Ascomycota</taxon>
        <taxon>Pezizomycotina</taxon>
        <taxon>Orbiliomycetes</taxon>
        <taxon>Orbiliales</taxon>
        <taxon>Orbiliaceae</taxon>
        <taxon>Drechslerella</taxon>
    </lineage>
</organism>
<evidence type="ECO:0000259" key="13">
    <source>
        <dbReference type="PROSITE" id="PS51726"/>
    </source>
</evidence>
<evidence type="ECO:0000256" key="3">
    <source>
        <dbReference type="ARBA" id="ARBA00022723"/>
    </source>
</evidence>
<gene>
    <name evidence="14" type="ORF">Dda_2950</name>
</gene>
<evidence type="ECO:0000256" key="1">
    <source>
        <dbReference type="ARBA" id="ARBA00004123"/>
    </source>
</evidence>
<evidence type="ECO:0000256" key="11">
    <source>
        <dbReference type="PIRSR" id="PIRSR602717-51"/>
    </source>
</evidence>
<keyword evidence="4" id="KW-0863">Zinc-finger</keyword>
<dbReference type="GO" id="GO:0005634">
    <property type="term" value="C:nucleus"/>
    <property type="evidence" value="ECO:0007669"/>
    <property type="project" value="UniProtKB-SubCell"/>
</dbReference>
<keyword evidence="2" id="KW-0808">Transferase</keyword>
<dbReference type="GO" id="GO:0006355">
    <property type="term" value="P:regulation of DNA-templated transcription"/>
    <property type="evidence" value="ECO:0007669"/>
    <property type="project" value="InterPro"/>
</dbReference>
<evidence type="ECO:0000256" key="4">
    <source>
        <dbReference type="ARBA" id="ARBA00022771"/>
    </source>
</evidence>
<dbReference type="InterPro" id="IPR050603">
    <property type="entry name" value="MYST_HAT"/>
</dbReference>
<keyword evidence="9" id="KW-0012">Acyltransferase</keyword>
<dbReference type="SUPFAM" id="SSF55729">
    <property type="entry name" value="Acyl-CoA N-acyltransferases (Nat)"/>
    <property type="match status" value="1"/>
</dbReference>
<accession>A0AAD6J0J4</accession>
<dbReference type="PANTHER" id="PTHR10615:SF219">
    <property type="entry name" value="HISTONE ACETYLTRANSFERASE KAT5"/>
    <property type="match status" value="1"/>
</dbReference>
<feature type="domain" description="MYST-type HAT" evidence="13">
    <location>
        <begin position="72"/>
        <end position="294"/>
    </location>
</feature>
<reference evidence="14" key="1">
    <citation type="submission" date="2023-01" db="EMBL/GenBank/DDBJ databases">
        <title>The chitinases involved in constricting ring structure development in the nematode-trapping fungus Drechslerella dactyloides.</title>
        <authorList>
            <person name="Wang R."/>
            <person name="Zhang L."/>
            <person name="Tang P."/>
            <person name="Li S."/>
            <person name="Liang L."/>
        </authorList>
    </citation>
    <scope>NUCLEOTIDE SEQUENCE</scope>
    <source>
        <strain evidence="14">YMF1.00031</strain>
    </source>
</reference>
<feature type="region of interest" description="Disordered" evidence="12">
    <location>
        <begin position="1"/>
        <end position="70"/>
    </location>
</feature>
<dbReference type="Gene3D" id="3.30.60.60">
    <property type="entry name" value="N-acetyl transferase-like"/>
    <property type="match status" value="1"/>
</dbReference>
<proteinExistence type="predicted"/>
<evidence type="ECO:0000256" key="10">
    <source>
        <dbReference type="ARBA" id="ARBA00045805"/>
    </source>
</evidence>